<dbReference type="PANTHER" id="PTHR46310:SF5">
    <property type="entry name" value="OUTER ENVELOPE PROTEIN 64, CHLOROPLASTIC"/>
    <property type="match status" value="1"/>
</dbReference>
<dbReference type="Proteomes" id="UP001642260">
    <property type="component" value="Unassembled WGS sequence"/>
</dbReference>
<name>A0ABC8LNV1_ERUVS</name>
<evidence type="ECO:0000313" key="2">
    <source>
        <dbReference type="Proteomes" id="UP001642260"/>
    </source>
</evidence>
<protein>
    <submittedName>
        <fullName evidence="1">Uncharacterized protein</fullName>
    </submittedName>
</protein>
<dbReference type="AlphaFoldDB" id="A0ABC8LNV1"/>
<sequence length="155" mass="17351">MVLLFGRPLSAMWQMQIGCGAPYDGVDVVFSRQNQSPLDPPLAAIATILSSARFTSLTFITGTLTFSKRFYLETWKLIYVIVPLGHHEIKCLVSVSFIARHGGDRFLLDTVQKMYASFQENSSIIADPKSSKRTISQEESAEIAKEKIPSTNWTF</sequence>
<organism evidence="1 2">
    <name type="scientific">Eruca vesicaria subsp. sativa</name>
    <name type="common">Garden rocket</name>
    <name type="synonym">Eruca sativa</name>
    <dbReference type="NCBI Taxonomy" id="29727"/>
    <lineage>
        <taxon>Eukaryota</taxon>
        <taxon>Viridiplantae</taxon>
        <taxon>Streptophyta</taxon>
        <taxon>Embryophyta</taxon>
        <taxon>Tracheophyta</taxon>
        <taxon>Spermatophyta</taxon>
        <taxon>Magnoliopsida</taxon>
        <taxon>eudicotyledons</taxon>
        <taxon>Gunneridae</taxon>
        <taxon>Pentapetalae</taxon>
        <taxon>rosids</taxon>
        <taxon>malvids</taxon>
        <taxon>Brassicales</taxon>
        <taxon>Brassicaceae</taxon>
        <taxon>Brassiceae</taxon>
        <taxon>Eruca</taxon>
    </lineage>
</organism>
<evidence type="ECO:0000313" key="1">
    <source>
        <dbReference type="EMBL" id="CAH8385072.1"/>
    </source>
</evidence>
<gene>
    <name evidence="1" type="ORF">ERUC_LOCUS37555</name>
</gene>
<dbReference type="PANTHER" id="PTHR46310">
    <property type="entry name" value="AMIDASE 1"/>
    <property type="match status" value="1"/>
</dbReference>
<comment type="caution">
    <text evidence="1">The sequence shown here is derived from an EMBL/GenBank/DDBJ whole genome shotgun (WGS) entry which is preliminary data.</text>
</comment>
<reference evidence="1 2" key="1">
    <citation type="submission" date="2022-03" db="EMBL/GenBank/DDBJ databases">
        <authorList>
            <person name="Macdonald S."/>
            <person name="Ahmed S."/>
            <person name="Newling K."/>
        </authorList>
    </citation>
    <scope>NUCLEOTIDE SEQUENCE [LARGE SCALE GENOMIC DNA]</scope>
</reference>
<accession>A0ABC8LNV1</accession>
<dbReference type="EMBL" id="CAKOAT010648487">
    <property type="protein sequence ID" value="CAH8385072.1"/>
    <property type="molecule type" value="Genomic_DNA"/>
</dbReference>
<proteinExistence type="predicted"/>
<keyword evidence="2" id="KW-1185">Reference proteome</keyword>